<sequence>EVKNFDYGNKIFLTNLHEVIKNLDDDETLISSKGFEEAQLAAEMLTYGSKNMYQIVHQASVISNQTIFGICTISSYFTFYEPVISAEYWNELGMPEEEVPEAGLDIAKPN</sequence>
<name>A0ABN7W545_GIGMA</name>
<organism evidence="1 2">
    <name type="scientific">Gigaspora margarita</name>
    <dbReference type="NCBI Taxonomy" id="4874"/>
    <lineage>
        <taxon>Eukaryota</taxon>
        <taxon>Fungi</taxon>
        <taxon>Fungi incertae sedis</taxon>
        <taxon>Mucoromycota</taxon>
        <taxon>Glomeromycotina</taxon>
        <taxon>Glomeromycetes</taxon>
        <taxon>Diversisporales</taxon>
        <taxon>Gigasporaceae</taxon>
        <taxon>Gigaspora</taxon>
    </lineage>
</organism>
<gene>
    <name evidence="1" type="ORF">GMARGA_LOCUS26561</name>
</gene>
<protein>
    <submittedName>
        <fullName evidence="1">34619_t:CDS:1</fullName>
    </submittedName>
</protein>
<evidence type="ECO:0000313" key="2">
    <source>
        <dbReference type="Proteomes" id="UP000789901"/>
    </source>
</evidence>
<keyword evidence="2" id="KW-1185">Reference proteome</keyword>
<evidence type="ECO:0000313" key="1">
    <source>
        <dbReference type="EMBL" id="CAG8816498.1"/>
    </source>
</evidence>
<accession>A0ABN7W545</accession>
<reference evidence="1 2" key="1">
    <citation type="submission" date="2021-06" db="EMBL/GenBank/DDBJ databases">
        <authorList>
            <person name="Kallberg Y."/>
            <person name="Tangrot J."/>
            <person name="Rosling A."/>
        </authorList>
    </citation>
    <scope>NUCLEOTIDE SEQUENCE [LARGE SCALE GENOMIC DNA]</scope>
    <source>
        <strain evidence="1 2">120-4 pot B 10/14</strain>
    </source>
</reference>
<comment type="caution">
    <text evidence="1">The sequence shown here is derived from an EMBL/GenBank/DDBJ whole genome shotgun (WGS) entry which is preliminary data.</text>
</comment>
<dbReference type="EMBL" id="CAJVQB010031130">
    <property type="protein sequence ID" value="CAG8816498.1"/>
    <property type="molecule type" value="Genomic_DNA"/>
</dbReference>
<proteinExistence type="predicted"/>
<feature type="non-terminal residue" evidence="1">
    <location>
        <position position="1"/>
    </location>
</feature>
<dbReference type="Proteomes" id="UP000789901">
    <property type="component" value="Unassembled WGS sequence"/>
</dbReference>